<dbReference type="InterPro" id="IPR018247">
    <property type="entry name" value="EF_Hand_1_Ca_BS"/>
</dbReference>
<feature type="compositionally biased region" description="Low complexity" evidence="1">
    <location>
        <begin position="78"/>
        <end position="88"/>
    </location>
</feature>
<dbReference type="PANTHER" id="PTHR39327">
    <property type="match status" value="1"/>
</dbReference>
<evidence type="ECO:0008006" key="4">
    <source>
        <dbReference type="Google" id="ProtNLM"/>
    </source>
</evidence>
<dbReference type="Proteomes" id="UP001596099">
    <property type="component" value="Unassembled WGS sequence"/>
</dbReference>
<protein>
    <recommendedName>
        <fullName evidence="4">Transglutaminase domain-containing protein</fullName>
    </recommendedName>
</protein>
<feature type="compositionally biased region" description="Low complexity" evidence="1">
    <location>
        <begin position="98"/>
        <end position="116"/>
    </location>
</feature>
<accession>A0ABD5RLV1</accession>
<proteinExistence type="predicted"/>
<dbReference type="PROSITE" id="PS51257">
    <property type="entry name" value="PROKAR_LIPOPROTEIN"/>
    <property type="match status" value="1"/>
</dbReference>
<dbReference type="PANTHER" id="PTHR39327:SF1">
    <property type="entry name" value="BLR5470 PROTEIN"/>
    <property type="match status" value="1"/>
</dbReference>
<comment type="caution">
    <text evidence="2">The sequence shown here is derived from an EMBL/GenBank/DDBJ whole genome shotgun (WGS) entry which is preliminary data.</text>
</comment>
<keyword evidence="3" id="KW-1185">Reference proteome</keyword>
<gene>
    <name evidence="2" type="ORF">ACFPYI_08640</name>
</gene>
<organism evidence="2 3">
    <name type="scientific">Halomarina salina</name>
    <dbReference type="NCBI Taxonomy" id="1872699"/>
    <lineage>
        <taxon>Archaea</taxon>
        <taxon>Methanobacteriati</taxon>
        <taxon>Methanobacteriota</taxon>
        <taxon>Stenosarchaea group</taxon>
        <taxon>Halobacteria</taxon>
        <taxon>Halobacteriales</taxon>
        <taxon>Natronomonadaceae</taxon>
        <taxon>Halomarina</taxon>
    </lineage>
</organism>
<dbReference type="RefSeq" id="WP_247414290.1">
    <property type="nucleotide sequence ID" value="NZ_JALLGW010000001.1"/>
</dbReference>
<name>A0ABD5RLV1_9EURY</name>
<dbReference type="PROSITE" id="PS00018">
    <property type="entry name" value="EF_HAND_1"/>
    <property type="match status" value="1"/>
</dbReference>
<dbReference type="Gene3D" id="3.10.620.30">
    <property type="match status" value="1"/>
</dbReference>
<dbReference type="EMBL" id="JBHSQH010000001">
    <property type="protein sequence ID" value="MFC5971393.1"/>
    <property type="molecule type" value="Genomic_DNA"/>
</dbReference>
<evidence type="ECO:0000313" key="3">
    <source>
        <dbReference type="Proteomes" id="UP001596099"/>
    </source>
</evidence>
<dbReference type="AlphaFoldDB" id="A0ABD5RLV1"/>
<sequence>MDNSKDTVESVRRRRLLLAAGGTATMTLAGCLGEEDAQQEPAIKDSDGDGVIDSKDYAPKDGSVQERSDLAGEPGKRTTTPVTRTATPTPTPTPMATPTPTAITTRTPTPAPPTNTITVEGDFNISHIEEYSSERLGMILTGADPNLSQFSGLESTVFAINEDGDMLDVVGRGDPITYRNADTRSSVDLDVSSLPTETRFQLFVLLLPEGRALEEVDSSEVVTIHQTDFIEKESNGQLRRTAQPAALQALSDSESENHELLVKEGAISVKLSGRSQGQQFTTSYYLYKHAYLAARKRSHSRSRSEFVTYEMNSGFASFFGNLFTEDARALGLESDVSIANFAIDVIQHIPYVPDDVSTGYDDYTKYIAEVMGDCGGDCEDTSVLLASLLQLEPFGYDTVLIQPPGHMGVGILGDDSMTGSYWEYQGEKYYYIETTGIGWAVGDYPDDLGDDAYVYQV</sequence>
<feature type="region of interest" description="Disordered" evidence="1">
    <location>
        <begin position="31"/>
        <end position="116"/>
    </location>
</feature>
<reference evidence="2 3" key="1">
    <citation type="journal article" date="2019" name="Int. J. Syst. Evol. Microbiol.">
        <title>The Global Catalogue of Microorganisms (GCM) 10K type strain sequencing project: providing services to taxonomists for standard genome sequencing and annotation.</title>
        <authorList>
            <consortium name="The Broad Institute Genomics Platform"/>
            <consortium name="The Broad Institute Genome Sequencing Center for Infectious Disease"/>
            <person name="Wu L."/>
            <person name="Ma J."/>
        </authorList>
    </citation>
    <scope>NUCLEOTIDE SEQUENCE [LARGE SCALE GENOMIC DNA]</scope>
    <source>
        <strain evidence="2 3">CGMCC 1.12543</strain>
    </source>
</reference>
<evidence type="ECO:0000313" key="2">
    <source>
        <dbReference type="EMBL" id="MFC5971393.1"/>
    </source>
</evidence>
<feature type="compositionally biased region" description="Basic and acidic residues" evidence="1">
    <location>
        <begin position="42"/>
        <end position="76"/>
    </location>
</feature>
<evidence type="ECO:0000256" key="1">
    <source>
        <dbReference type="SAM" id="MobiDB-lite"/>
    </source>
</evidence>
<dbReference type="InterPro" id="IPR010319">
    <property type="entry name" value="Transglutaminase-like_Cys_pept"/>
</dbReference>